<dbReference type="InterPro" id="IPR013057">
    <property type="entry name" value="AA_transpt_TM"/>
</dbReference>
<feature type="transmembrane region" description="Helical" evidence="6">
    <location>
        <begin position="243"/>
        <end position="264"/>
    </location>
</feature>
<dbReference type="AlphaFoldDB" id="A0AAD6BXX8"/>
<keyword evidence="4 6" id="KW-1133">Transmembrane helix</keyword>
<protein>
    <submittedName>
        <fullName evidence="8">Amino acid transportertransmembrane</fullName>
    </submittedName>
</protein>
<dbReference type="EMBL" id="JAPVEA010000008">
    <property type="protein sequence ID" value="KAJ5438707.1"/>
    <property type="molecule type" value="Genomic_DNA"/>
</dbReference>
<organism evidence="8 9">
    <name type="scientific">Penicillium daleae</name>
    <dbReference type="NCBI Taxonomy" id="63821"/>
    <lineage>
        <taxon>Eukaryota</taxon>
        <taxon>Fungi</taxon>
        <taxon>Dikarya</taxon>
        <taxon>Ascomycota</taxon>
        <taxon>Pezizomycotina</taxon>
        <taxon>Eurotiomycetes</taxon>
        <taxon>Eurotiomycetidae</taxon>
        <taxon>Eurotiales</taxon>
        <taxon>Aspergillaceae</taxon>
        <taxon>Penicillium</taxon>
    </lineage>
</organism>
<feature type="transmembrane region" description="Helical" evidence="6">
    <location>
        <begin position="210"/>
        <end position="231"/>
    </location>
</feature>
<reference evidence="8" key="1">
    <citation type="submission" date="2022-12" db="EMBL/GenBank/DDBJ databases">
        <authorList>
            <person name="Petersen C."/>
        </authorList>
    </citation>
    <scope>NUCLEOTIDE SEQUENCE</scope>
    <source>
        <strain evidence="8">IBT 16125</strain>
    </source>
</reference>
<dbReference type="GO" id="GO:0015179">
    <property type="term" value="F:L-amino acid transmembrane transporter activity"/>
    <property type="evidence" value="ECO:0007669"/>
    <property type="project" value="TreeGrafter"/>
</dbReference>
<evidence type="ECO:0000256" key="6">
    <source>
        <dbReference type="SAM" id="Phobius"/>
    </source>
</evidence>
<dbReference type="PANTHER" id="PTHR22950">
    <property type="entry name" value="AMINO ACID TRANSPORTER"/>
    <property type="match status" value="1"/>
</dbReference>
<sequence length="292" mass="32315">MRSQIVGITPTQDGSTQAYPDDILSEVEKPNPTQLRQDAFGDEEHAEVKYKVLTWWYILSFPKSLAQTSTLTIFDFFRQGGLLMVAETISLGILSLPAAIRYPPTNLSHNTFFTFMAELKDPRDFPKALALLQTIDMTLYIIAGVVIYRYASADVTSPALGSAGPLISRIAYGVALPTIVIASVINSHVAAKSIYIRIFAGTDRMHKRDLIAIGSWVGLTVCLWIVAWIIAEAIPVFSSLLPLITALFGSWFTFEFTGMFWLHMNKGLWFSSPKKIALTVLNTFAICVGIVL</sequence>
<dbReference type="Proteomes" id="UP001213681">
    <property type="component" value="Unassembled WGS sequence"/>
</dbReference>
<accession>A0AAD6BXX8</accession>
<feature type="transmembrane region" description="Helical" evidence="6">
    <location>
        <begin position="128"/>
        <end position="150"/>
    </location>
</feature>
<evidence type="ECO:0000256" key="3">
    <source>
        <dbReference type="ARBA" id="ARBA00022692"/>
    </source>
</evidence>
<evidence type="ECO:0000256" key="2">
    <source>
        <dbReference type="ARBA" id="ARBA00008066"/>
    </source>
</evidence>
<dbReference type="PANTHER" id="PTHR22950:SF479">
    <property type="entry name" value="AMINO ACID TRANSPORTER (EUROFUNG)-RELATED"/>
    <property type="match status" value="1"/>
</dbReference>
<evidence type="ECO:0000256" key="5">
    <source>
        <dbReference type="ARBA" id="ARBA00023136"/>
    </source>
</evidence>
<evidence type="ECO:0000256" key="1">
    <source>
        <dbReference type="ARBA" id="ARBA00004141"/>
    </source>
</evidence>
<keyword evidence="9" id="KW-1185">Reference proteome</keyword>
<comment type="subcellular location">
    <subcellularLocation>
        <location evidence="1">Membrane</location>
        <topology evidence="1">Multi-pass membrane protein</topology>
    </subcellularLocation>
</comment>
<name>A0AAD6BXX8_9EURO</name>
<keyword evidence="3 6" id="KW-0812">Transmembrane</keyword>
<feature type="domain" description="Amino acid transporter transmembrane" evidence="7">
    <location>
        <begin position="109"/>
        <end position="291"/>
    </location>
</feature>
<reference evidence="8" key="2">
    <citation type="journal article" date="2023" name="IMA Fungus">
        <title>Comparative genomic study of the Penicillium genus elucidates a diverse pangenome and 15 lateral gene transfer events.</title>
        <authorList>
            <person name="Petersen C."/>
            <person name="Sorensen T."/>
            <person name="Nielsen M.R."/>
            <person name="Sondergaard T.E."/>
            <person name="Sorensen J.L."/>
            <person name="Fitzpatrick D.A."/>
            <person name="Frisvad J.C."/>
            <person name="Nielsen K.L."/>
        </authorList>
    </citation>
    <scope>NUCLEOTIDE SEQUENCE</scope>
    <source>
        <strain evidence="8">IBT 16125</strain>
    </source>
</reference>
<evidence type="ECO:0000313" key="8">
    <source>
        <dbReference type="EMBL" id="KAJ5438707.1"/>
    </source>
</evidence>
<gene>
    <name evidence="8" type="ORF">N7458_009705</name>
</gene>
<evidence type="ECO:0000259" key="7">
    <source>
        <dbReference type="Pfam" id="PF01490"/>
    </source>
</evidence>
<dbReference type="GeneID" id="81603330"/>
<evidence type="ECO:0000313" key="9">
    <source>
        <dbReference type="Proteomes" id="UP001213681"/>
    </source>
</evidence>
<keyword evidence="5 6" id="KW-0472">Membrane</keyword>
<dbReference type="RefSeq" id="XP_056761936.1">
    <property type="nucleotide sequence ID" value="XM_056913087.1"/>
</dbReference>
<dbReference type="GO" id="GO:0016020">
    <property type="term" value="C:membrane"/>
    <property type="evidence" value="ECO:0007669"/>
    <property type="project" value="UniProtKB-SubCell"/>
</dbReference>
<comment type="caution">
    <text evidence="8">The sequence shown here is derived from an EMBL/GenBank/DDBJ whole genome shotgun (WGS) entry which is preliminary data.</text>
</comment>
<evidence type="ECO:0000256" key="4">
    <source>
        <dbReference type="ARBA" id="ARBA00022989"/>
    </source>
</evidence>
<dbReference type="Pfam" id="PF01490">
    <property type="entry name" value="Aa_trans"/>
    <property type="match status" value="1"/>
</dbReference>
<comment type="similarity">
    <text evidence="2">Belongs to the amino acid/polyamine transporter 2 family.</text>
</comment>
<proteinExistence type="inferred from homology"/>
<feature type="transmembrane region" description="Helical" evidence="6">
    <location>
        <begin position="170"/>
        <end position="189"/>
    </location>
</feature>
<feature type="non-terminal residue" evidence="8">
    <location>
        <position position="1"/>
    </location>
</feature>